<protein>
    <recommendedName>
        <fullName evidence="2">TetR family transcriptional regulator</fullName>
    </recommendedName>
</protein>
<dbReference type="AlphaFoldDB" id="A0AA97GY03"/>
<dbReference type="EMBL" id="CP128986">
    <property type="protein sequence ID" value="WOC14293.1"/>
    <property type="molecule type" value="Genomic_DNA"/>
</dbReference>
<accession>A0AA97GY03</accession>
<proteinExistence type="predicted"/>
<dbReference type="Gene3D" id="1.10.357.10">
    <property type="entry name" value="Tetracycline Repressor, domain 2"/>
    <property type="match status" value="1"/>
</dbReference>
<gene>
    <name evidence="1" type="ORF">MP11Mi_34080</name>
</gene>
<name>A0AA97GY03_9ACTN</name>
<evidence type="ECO:0008006" key="2">
    <source>
        <dbReference type="Google" id="ProtNLM"/>
    </source>
</evidence>
<dbReference type="RefSeq" id="WP_420040045.1">
    <property type="nucleotide sequence ID" value="NZ_CP128986.1"/>
</dbReference>
<evidence type="ECO:0000313" key="1">
    <source>
        <dbReference type="EMBL" id="WOC14293.1"/>
    </source>
</evidence>
<sequence>MVRAETIAARRAERRQKLIRAGIDQMGAGDDYQRMTLRSVLSATKLTERYFYESFAGFSAFVVEVYEAVGAQVIGHLVQAGELTNSTPPPAGVRAAIHAFVGLCDSDPALIRTLLVSPLREPELSMRGVELSDQFARLAENTLNISSPDVRHLTAVGNIGALTWTSIAYLRSDREFSRVTFVDYCCELAGVNN</sequence>
<reference evidence="1" key="1">
    <citation type="submission" date="2023-06" db="EMBL/GenBank/DDBJ databases">
        <title>Gordonia sp. nov. and Pseudochrobactrum sp. nov., two species isolated from the burying beetle Nicrophorus vespilloides.</title>
        <authorList>
            <person name="Poehlein A."/>
            <person name="Guzman J."/>
            <person name="Daniel R."/>
            <person name="Vilcinskas A."/>
        </authorList>
    </citation>
    <scope>NUCLEOTIDE SEQUENCE</scope>
    <source>
        <strain evidence="1">MP11Mi</strain>
    </source>
</reference>
<organism evidence="1">
    <name type="scientific">Gordonia sp. MP11Mi</name>
    <dbReference type="NCBI Taxonomy" id="3022769"/>
    <lineage>
        <taxon>Bacteria</taxon>
        <taxon>Bacillati</taxon>
        <taxon>Actinomycetota</taxon>
        <taxon>Actinomycetes</taxon>
        <taxon>Mycobacteriales</taxon>
        <taxon>Gordoniaceae</taxon>
        <taxon>Gordonia</taxon>
    </lineage>
</organism>